<dbReference type="Proteomes" id="UP000403266">
    <property type="component" value="Unassembled WGS sequence"/>
</dbReference>
<reference evidence="1 2" key="1">
    <citation type="journal article" date="2019" name="Syst. Appl. Microbiol.">
        <title>Microvirga tunisiensis sp. nov., a root nodule symbiotic bacterium isolated from Lupinus micranthus and L. luteus grown in Northern Tunisia.</title>
        <authorList>
            <person name="Msaddak A."/>
            <person name="Rejili M."/>
            <person name="Duran D."/>
            <person name="Mars M."/>
            <person name="Palacios J.M."/>
            <person name="Ruiz-Argueso T."/>
            <person name="Rey L."/>
            <person name="Imperial J."/>
        </authorList>
    </citation>
    <scope>NUCLEOTIDE SEQUENCE [LARGE SCALE GENOMIC DNA]</scope>
    <source>
        <strain evidence="1 2">Lmie10</strain>
    </source>
</reference>
<dbReference type="AlphaFoldDB" id="A0A5N7MQB2"/>
<accession>A0A5N7MQB2</accession>
<organism evidence="1 2">
    <name type="scientific">Microvirga tunisiensis</name>
    <dbReference type="NCBI Taxonomy" id="2108360"/>
    <lineage>
        <taxon>Bacteria</taxon>
        <taxon>Pseudomonadati</taxon>
        <taxon>Pseudomonadota</taxon>
        <taxon>Alphaproteobacteria</taxon>
        <taxon>Hyphomicrobiales</taxon>
        <taxon>Methylobacteriaceae</taxon>
        <taxon>Microvirga</taxon>
    </lineage>
</organism>
<gene>
    <name evidence="1" type="ORF">FS320_29925</name>
</gene>
<keyword evidence="2" id="KW-1185">Reference proteome</keyword>
<dbReference type="RefSeq" id="WP_152715892.1">
    <property type="nucleotide sequence ID" value="NZ_VOSJ01000218.1"/>
</dbReference>
<name>A0A5N7MQB2_9HYPH</name>
<evidence type="ECO:0000313" key="1">
    <source>
        <dbReference type="EMBL" id="MPR29207.1"/>
    </source>
</evidence>
<sequence length="74" mass="8159">MAADLDKVVVFVACRCHRILGRRCRNSATLRRAYERLFGIASDDAVLALRFEDGSGLVFCARSDKNCALLLPGN</sequence>
<dbReference type="OrthoDB" id="8082460at2"/>
<protein>
    <submittedName>
        <fullName evidence="1">Uncharacterized protein</fullName>
    </submittedName>
</protein>
<evidence type="ECO:0000313" key="2">
    <source>
        <dbReference type="Proteomes" id="UP000403266"/>
    </source>
</evidence>
<comment type="caution">
    <text evidence="1">The sequence shown here is derived from an EMBL/GenBank/DDBJ whole genome shotgun (WGS) entry which is preliminary data.</text>
</comment>
<proteinExistence type="predicted"/>
<dbReference type="EMBL" id="VOSK01000208">
    <property type="protein sequence ID" value="MPR29207.1"/>
    <property type="molecule type" value="Genomic_DNA"/>
</dbReference>